<evidence type="ECO:0000256" key="6">
    <source>
        <dbReference type="ARBA" id="ARBA00022918"/>
    </source>
</evidence>
<evidence type="ECO:0000256" key="4">
    <source>
        <dbReference type="ARBA" id="ARBA00022759"/>
    </source>
</evidence>
<name>A0A7K7YB47_THRLU</name>
<sequence length="310" mass="35083">GFELQEKKIQKMPPWRYLGLEIGKRTIVSQKLAIKAKIKTLADVHQLCESFNWVRPWLGLTTEDLAPLFDLLKGGEELSSRRALTPEAQKALVKIQVTMSNRQANKCKPDMPFKFIVMGKLPHLHAGQGDPLLIIEWVFLSHQRSKRMTRPQELVAGLIRKARIQIRELARCDFQCVHIPIGLKSGQIIKEMLEHLLQENEALQFALDSYSGQISVHRPAQEIFDSAVQITLALESIQSRKPLKALTAFTDASGRSHKSVLTWKDPQTQQWEMDVAEVEGSPQIAQLAAVIRAFGRFSEPFNLVTDSAYV</sequence>
<dbReference type="Pfam" id="PF06817">
    <property type="entry name" value="RVT_thumb"/>
    <property type="match status" value="1"/>
</dbReference>
<dbReference type="GO" id="GO:0003964">
    <property type="term" value="F:RNA-directed DNA polymerase activity"/>
    <property type="evidence" value="ECO:0007669"/>
    <property type="project" value="UniProtKB-KW"/>
</dbReference>
<feature type="non-terminal residue" evidence="8">
    <location>
        <position position="310"/>
    </location>
</feature>
<keyword evidence="3" id="KW-0540">Nuclease</keyword>
<evidence type="ECO:0000259" key="7">
    <source>
        <dbReference type="PROSITE" id="PS50879"/>
    </source>
</evidence>
<evidence type="ECO:0000256" key="3">
    <source>
        <dbReference type="ARBA" id="ARBA00022722"/>
    </source>
</evidence>
<dbReference type="Gene3D" id="3.30.420.10">
    <property type="entry name" value="Ribonuclease H-like superfamily/Ribonuclease H"/>
    <property type="match status" value="1"/>
</dbReference>
<dbReference type="InterPro" id="IPR002156">
    <property type="entry name" value="RNaseH_domain"/>
</dbReference>
<organism evidence="8 9">
    <name type="scientific">Thryothorus ludovicianus</name>
    <name type="common">Carolina wren</name>
    <name type="synonym">Sylvia ludoviciana</name>
    <dbReference type="NCBI Taxonomy" id="74200"/>
    <lineage>
        <taxon>Eukaryota</taxon>
        <taxon>Metazoa</taxon>
        <taxon>Chordata</taxon>
        <taxon>Craniata</taxon>
        <taxon>Vertebrata</taxon>
        <taxon>Euteleostomi</taxon>
        <taxon>Archelosauria</taxon>
        <taxon>Archosauria</taxon>
        <taxon>Dinosauria</taxon>
        <taxon>Saurischia</taxon>
        <taxon>Theropoda</taxon>
        <taxon>Coelurosauria</taxon>
        <taxon>Aves</taxon>
        <taxon>Neognathae</taxon>
        <taxon>Neoaves</taxon>
        <taxon>Telluraves</taxon>
        <taxon>Australaves</taxon>
        <taxon>Passeriformes</taxon>
        <taxon>Certhiidae</taxon>
        <taxon>Troglodytinae</taxon>
        <taxon>Thryothorus</taxon>
    </lineage>
</organism>
<evidence type="ECO:0000313" key="9">
    <source>
        <dbReference type="Proteomes" id="UP000558509"/>
    </source>
</evidence>
<comment type="caution">
    <text evidence="8">The sequence shown here is derived from an EMBL/GenBank/DDBJ whole genome shotgun (WGS) entry which is preliminary data.</text>
</comment>
<evidence type="ECO:0000313" key="8">
    <source>
        <dbReference type="EMBL" id="NXA75112.1"/>
    </source>
</evidence>
<dbReference type="SUPFAM" id="SSF56672">
    <property type="entry name" value="DNA/RNA polymerases"/>
    <property type="match status" value="1"/>
</dbReference>
<dbReference type="AlphaFoldDB" id="A0A7K7YB47"/>
<keyword evidence="9" id="KW-1185">Reference proteome</keyword>
<keyword evidence="1" id="KW-0808">Transferase</keyword>
<dbReference type="Proteomes" id="UP000558509">
    <property type="component" value="Unassembled WGS sequence"/>
</dbReference>
<dbReference type="EMBL" id="VZTB01005017">
    <property type="protein sequence ID" value="NXA75112.1"/>
    <property type="molecule type" value="Genomic_DNA"/>
</dbReference>
<keyword evidence="6" id="KW-0695">RNA-directed DNA polymerase</keyword>
<feature type="domain" description="RNase H type-1" evidence="7">
    <location>
        <begin position="242"/>
        <end position="310"/>
    </location>
</feature>
<evidence type="ECO:0000256" key="2">
    <source>
        <dbReference type="ARBA" id="ARBA00022695"/>
    </source>
</evidence>
<keyword evidence="5" id="KW-0378">Hydrolase</keyword>
<feature type="non-terminal residue" evidence="8">
    <location>
        <position position="1"/>
    </location>
</feature>
<dbReference type="GO" id="GO:0004523">
    <property type="term" value="F:RNA-DNA hybrid ribonuclease activity"/>
    <property type="evidence" value="ECO:0007669"/>
    <property type="project" value="InterPro"/>
</dbReference>
<dbReference type="InterPro" id="IPR010661">
    <property type="entry name" value="RVT_thumb"/>
</dbReference>
<dbReference type="InterPro" id="IPR036397">
    <property type="entry name" value="RNaseH_sf"/>
</dbReference>
<dbReference type="InterPro" id="IPR043128">
    <property type="entry name" value="Rev_trsase/Diguanyl_cyclase"/>
</dbReference>
<reference evidence="8 9" key="1">
    <citation type="submission" date="2019-09" db="EMBL/GenBank/DDBJ databases">
        <title>Bird 10,000 Genomes (B10K) Project - Family phase.</title>
        <authorList>
            <person name="Zhang G."/>
        </authorList>
    </citation>
    <scope>NUCLEOTIDE SEQUENCE [LARGE SCALE GENOMIC DNA]</scope>
    <source>
        <strain evidence="8">B10K-DU-001-68</strain>
        <tissue evidence="8">Muscle</tissue>
    </source>
</reference>
<keyword evidence="2" id="KW-0548">Nucleotidyltransferase</keyword>
<dbReference type="PROSITE" id="PS50879">
    <property type="entry name" value="RNASE_H_1"/>
    <property type="match status" value="1"/>
</dbReference>
<accession>A0A7K7YB47</accession>
<dbReference type="PANTHER" id="PTHR41694:SF3">
    <property type="entry name" value="RNA-DIRECTED DNA POLYMERASE-RELATED"/>
    <property type="match status" value="1"/>
</dbReference>
<protein>
    <submittedName>
        <fullName evidence="8">POK11 protein</fullName>
    </submittedName>
</protein>
<dbReference type="InterPro" id="IPR043502">
    <property type="entry name" value="DNA/RNA_pol_sf"/>
</dbReference>
<dbReference type="Gene3D" id="3.30.70.270">
    <property type="match status" value="1"/>
</dbReference>
<gene>
    <name evidence="8" type="primary">Ervk11_1</name>
    <name evidence="8" type="ORF">THRLUD_R09778</name>
</gene>
<dbReference type="GO" id="GO:0035613">
    <property type="term" value="F:RNA stem-loop binding"/>
    <property type="evidence" value="ECO:0007669"/>
    <property type="project" value="TreeGrafter"/>
</dbReference>
<keyword evidence="4" id="KW-0255">Endonuclease</keyword>
<dbReference type="PANTHER" id="PTHR41694">
    <property type="entry name" value="ENDOGENOUS RETROVIRUS GROUP K MEMBER POL PROTEIN"/>
    <property type="match status" value="1"/>
</dbReference>
<evidence type="ECO:0000256" key="5">
    <source>
        <dbReference type="ARBA" id="ARBA00022801"/>
    </source>
</evidence>
<evidence type="ECO:0000256" key="1">
    <source>
        <dbReference type="ARBA" id="ARBA00022679"/>
    </source>
</evidence>
<proteinExistence type="predicted"/>